<dbReference type="InterPro" id="IPR000884">
    <property type="entry name" value="TSP1_rpt"/>
</dbReference>
<dbReference type="Pfam" id="PF00090">
    <property type="entry name" value="TSP_1"/>
    <property type="match status" value="1"/>
</dbReference>
<sequence>MTVKTMMIFYNGVLLSLLLLMCITNARENNFNSNMRYFPHKIAWHPVKLVHKRSPEEKFWYNRYHNIYFDKIRQSEAGDLTPITQKTREEIDTGFALVTDKFSSADRVTPQYITTKPEGMRYFTEQPEASSKVNDTNAQFSGKSWEEWTSWSQCSVTCGKGRQIRWRHCVLQECIVADSEMEEKMCNLRPCSPK</sequence>
<dbReference type="SUPFAM" id="SSF82895">
    <property type="entry name" value="TSP-1 type 1 repeat"/>
    <property type="match status" value="1"/>
</dbReference>
<proteinExistence type="predicted"/>
<dbReference type="InterPro" id="IPR036383">
    <property type="entry name" value="TSP1_rpt_sf"/>
</dbReference>
<evidence type="ECO:0000313" key="3">
    <source>
        <dbReference type="Proteomes" id="UP000792457"/>
    </source>
</evidence>
<evidence type="ECO:0000256" key="1">
    <source>
        <dbReference type="SAM" id="SignalP"/>
    </source>
</evidence>
<dbReference type="PROSITE" id="PS50092">
    <property type="entry name" value="TSP1"/>
    <property type="match status" value="1"/>
</dbReference>
<dbReference type="Gene3D" id="2.20.100.10">
    <property type="entry name" value="Thrombospondin type-1 (TSP1) repeat"/>
    <property type="match status" value="1"/>
</dbReference>
<comment type="caution">
    <text evidence="2">The sequence shown here is derived from an EMBL/GenBank/DDBJ whole genome shotgun (WGS) entry which is preliminary data.</text>
</comment>
<feature type="signal peptide" evidence="1">
    <location>
        <begin position="1"/>
        <end position="28"/>
    </location>
</feature>
<keyword evidence="1" id="KW-0732">Signal</keyword>
<keyword evidence="3" id="KW-1185">Reference proteome</keyword>
<dbReference type="Proteomes" id="UP000792457">
    <property type="component" value="Unassembled WGS sequence"/>
</dbReference>
<name>A0A8K0KF50_LADFU</name>
<reference evidence="2" key="1">
    <citation type="submission" date="2013-04" db="EMBL/GenBank/DDBJ databases">
        <authorList>
            <person name="Qu J."/>
            <person name="Murali S.C."/>
            <person name="Bandaranaike D."/>
            <person name="Bellair M."/>
            <person name="Blankenburg K."/>
            <person name="Chao H."/>
            <person name="Dinh H."/>
            <person name="Doddapaneni H."/>
            <person name="Downs B."/>
            <person name="Dugan-Rocha S."/>
            <person name="Elkadiri S."/>
            <person name="Gnanaolivu R.D."/>
            <person name="Hernandez B."/>
            <person name="Javaid M."/>
            <person name="Jayaseelan J.C."/>
            <person name="Lee S."/>
            <person name="Li M."/>
            <person name="Ming W."/>
            <person name="Munidasa M."/>
            <person name="Muniz J."/>
            <person name="Nguyen L."/>
            <person name="Ongeri F."/>
            <person name="Osuji N."/>
            <person name="Pu L.-L."/>
            <person name="Puazo M."/>
            <person name="Qu C."/>
            <person name="Quiroz J."/>
            <person name="Raj R."/>
            <person name="Weissenberger G."/>
            <person name="Xin Y."/>
            <person name="Zou X."/>
            <person name="Han Y."/>
            <person name="Richards S."/>
            <person name="Worley K."/>
            <person name="Muzny D."/>
            <person name="Gibbs R."/>
        </authorList>
    </citation>
    <scope>NUCLEOTIDE SEQUENCE</scope>
    <source>
        <strain evidence="2">Sampled in the wild</strain>
    </source>
</reference>
<protein>
    <submittedName>
        <fullName evidence="2">Uncharacterized protein</fullName>
    </submittedName>
</protein>
<dbReference type="AlphaFoldDB" id="A0A8K0KF50"/>
<gene>
    <name evidence="2" type="ORF">J437_LFUL006860</name>
</gene>
<dbReference type="OrthoDB" id="5989160at2759"/>
<evidence type="ECO:0000313" key="2">
    <source>
        <dbReference type="EMBL" id="KAG8233837.1"/>
    </source>
</evidence>
<dbReference type="SMART" id="SM00209">
    <property type="entry name" value="TSP1"/>
    <property type="match status" value="1"/>
</dbReference>
<reference evidence="2" key="2">
    <citation type="submission" date="2017-10" db="EMBL/GenBank/DDBJ databases">
        <title>Ladona fulva Genome sequencing and assembly.</title>
        <authorList>
            <person name="Murali S."/>
            <person name="Richards S."/>
            <person name="Bandaranaike D."/>
            <person name="Bellair M."/>
            <person name="Blankenburg K."/>
            <person name="Chao H."/>
            <person name="Dinh H."/>
            <person name="Doddapaneni H."/>
            <person name="Dugan-Rocha S."/>
            <person name="Elkadiri S."/>
            <person name="Gnanaolivu R."/>
            <person name="Hernandez B."/>
            <person name="Skinner E."/>
            <person name="Javaid M."/>
            <person name="Lee S."/>
            <person name="Li M."/>
            <person name="Ming W."/>
            <person name="Munidasa M."/>
            <person name="Muniz J."/>
            <person name="Nguyen L."/>
            <person name="Hughes D."/>
            <person name="Osuji N."/>
            <person name="Pu L.-L."/>
            <person name="Puazo M."/>
            <person name="Qu C."/>
            <person name="Quiroz J."/>
            <person name="Raj R."/>
            <person name="Weissenberger G."/>
            <person name="Xin Y."/>
            <person name="Zou X."/>
            <person name="Han Y."/>
            <person name="Worley K."/>
            <person name="Muzny D."/>
            <person name="Gibbs R."/>
        </authorList>
    </citation>
    <scope>NUCLEOTIDE SEQUENCE</scope>
    <source>
        <strain evidence="2">Sampled in the wild</strain>
    </source>
</reference>
<accession>A0A8K0KF50</accession>
<organism evidence="2 3">
    <name type="scientific">Ladona fulva</name>
    <name type="common">Scarce chaser dragonfly</name>
    <name type="synonym">Libellula fulva</name>
    <dbReference type="NCBI Taxonomy" id="123851"/>
    <lineage>
        <taxon>Eukaryota</taxon>
        <taxon>Metazoa</taxon>
        <taxon>Ecdysozoa</taxon>
        <taxon>Arthropoda</taxon>
        <taxon>Hexapoda</taxon>
        <taxon>Insecta</taxon>
        <taxon>Pterygota</taxon>
        <taxon>Palaeoptera</taxon>
        <taxon>Odonata</taxon>
        <taxon>Epiprocta</taxon>
        <taxon>Anisoptera</taxon>
        <taxon>Libelluloidea</taxon>
        <taxon>Libellulidae</taxon>
        <taxon>Ladona</taxon>
    </lineage>
</organism>
<feature type="chain" id="PRO_5035444746" evidence="1">
    <location>
        <begin position="29"/>
        <end position="194"/>
    </location>
</feature>
<dbReference type="EMBL" id="KZ308748">
    <property type="protein sequence ID" value="KAG8233837.1"/>
    <property type="molecule type" value="Genomic_DNA"/>
</dbReference>